<protein>
    <submittedName>
        <fullName evidence="2">Uncharacterized protein</fullName>
    </submittedName>
</protein>
<organism evidence="1 2">
    <name type="scientific">Romanomermis culicivorax</name>
    <name type="common">Nematode worm</name>
    <dbReference type="NCBI Taxonomy" id="13658"/>
    <lineage>
        <taxon>Eukaryota</taxon>
        <taxon>Metazoa</taxon>
        <taxon>Ecdysozoa</taxon>
        <taxon>Nematoda</taxon>
        <taxon>Enoplea</taxon>
        <taxon>Dorylaimia</taxon>
        <taxon>Mermithida</taxon>
        <taxon>Mermithoidea</taxon>
        <taxon>Mermithidae</taxon>
        <taxon>Romanomermis</taxon>
    </lineage>
</organism>
<accession>A0A915IJW6</accession>
<name>A0A915IJW6_ROMCU</name>
<dbReference type="AlphaFoldDB" id="A0A915IJW6"/>
<reference evidence="2" key="1">
    <citation type="submission" date="2022-11" db="UniProtKB">
        <authorList>
            <consortium name="WormBaseParasite"/>
        </authorList>
    </citation>
    <scope>IDENTIFICATION</scope>
</reference>
<proteinExistence type="predicted"/>
<evidence type="ECO:0000313" key="2">
    <source>
        <dbReference type="WBParaSite" id="nRc.2.0.1.t14331-RA"/>
    </source>
</evidence>
<evidence type="ECO:0000313" key="1">
    <source>
        <dbReference type="Proteomes" id="UP000887565"/>
    </source>
</evidence>
<dbReference type="WBParaSite" id="nRc.2.0.1.t14331-RA">
    <property type="protein sequence ID" value="nRc.2.0.1.t14331-RA"/>
    <property type="gene ID" value="nRc.2.0.1.g14331"/>
</dbReference>
<sequence length="240" mass="26352">MIQHKRPICYPDFKTTVTSSASLPRIKRQMLPDLSAFPMTPGADGGQLIPQASSNPFLDTMYTPYNLDWGLGVSVLNRPFLMGGNVNFPTGNKMKPTDSVAGTFSYATPWNLRYGTQGGPFFPWQNKEFYKTAESISQVNALNNGAPLPMPESLLVQNQAAPGRSCVALASDVDDPKDKFVEDMFKPRNVDFGIGIGVLRSPFMMGGDMTYPTGNRMHPVDSVGGSFAYAQPFDLKYETQ</sequence>
<keyword evidence="1" id="KW-1185">Reference proteome</keyword>
<dbReference type="Proteomes" id="UP000887565">
    <property type="component" value="Unplaced"/>
</dbReference>